<dbReference type="InterPro" id="IPR009057">
    <property type="entry name" value="Homeodomain-like_sf"/>
</dbReference>
<dbReference type="AlphaFoldDB" id="A8AC88"/>
<dbReference type="PANTHER" id="PTHR30328:SF54">
    <property type="entry name" value="HTH-TYPE TRANSCRIPTIONAL REPRESSOR SCO4008"/>
    <property type="match status" value="1"/>
</dbReference>
<dbReference type="RefSeq" id="WP_012123504.1">
    <property type="nucleotide sequence ID" value="NC_009776.1"/>
</dbReference>
<dbReference type="InterPro" id="IPR001647">
    <property type="entry name" value="HTH_TetR"/>
</dbReference>
<dbReference type="Pfam" id="PF00440">
    <property type="entry name" value="TetR_N"/>
    <property type="match status" value="1"/>
</dbReference>
<dbReference type="HOGENOM" id="CLU_069356_15_6_2"/>
<keyword evidence="5" id="KW-1185">Reference proteome</keyword>
<organism evidence="4 5">
    <name type="scientific">Ignicoccus hospitalis (strain KIN4/I / DSM 18386 / JCM 14125)</name>
    <dbReference type="NCBI Taxonomy" id="453591"/>
    <lineage>
        <taxon>Archaea</taxon>
        <taxon>Thermoproteota</taxon>
        <taxon>Thermoprotei</taxon>
        <taxon>Desulfurococcales</taxon>
        <taxon>Desulfurococcaceae</taxon>
        <taxon>Ignicoccus</taxon>
    </lineage>
</organism>
<evidence type="ECO:0000256" key="1">
    <source>
        <dbReference type="ARBA" id="ARBA00023125"/>
    </source>
</evidence>
<evidence type="ECO:0000259" key="3">
    <source>
        <dbReference type="PROSITE" id="PS50977"/>
    </source>
</evidence>
<dbReference type="PhylomeDB" id="A8AC88"/>
<feature type="domain" description="HTH tetR-type" evidence="3">
    <location>
        <begin position="5"/>
        <end position="65"/>
    </location>
</feature>
<dbReference type="KEGG" id="iho:Igni_1364"/>
<dbReference type="PROSITE" id="PS01081">
    <property type="entry name" value="HTH_TETR_1"/>
    <property type="match status" value="1"/>
</dbReference>
<dbReference type="PROSITE" id="PS50977">
    <property type="entry name" value="HTH_TETR_2"/>
    <property type="match status" value="1"/>
</dbReference>
<dbReference type="STRING" id="453591.Igni_1364"/>
<protein>
    <submittedName>
        <fullName evidence="4">Transcriptional regulator, TetR family</fullName>
    </submittedName>
</protein>
<dbReference type="PRINTS" id="PR00455">
    <property type="entry name" value="HTHTETR"/>
</dbReference>
<dbReference type="Proteomes" id="UP000000262">
    <property type="component" value="Chromosome"/>
</dbReference>
<dbReference type="InterPro" id="IPR023772">
    <property type="entry name" value="DNA-bd_HTH_TetR-type_CS"/>
</dbReference>
<dbReference type="InterPro" id="IPR050109">
    <property type="entry name" value="HTH-type_TetR-like_transc_reg"/>
</dbReference>
<reference evidence="4 5" key="1">
    <citation type="journal article" date="2008" name="Genome Biol.">
        <title>A genomic analysis of the archaeal system Ignicoccus hospitalis-Nanoarchaeum equitans.</title>
        <authorList>
            <person name="Podar M."/>
            <person name="Anderson I."/>
            <person name="Makarova K.S."/>
            <person name="Elkins J.G."/>
            <person name="Ivanova N."/>
            <person name="Wall M.A."/>
            <person name="Lykidis A."/>
            <person name="Mavromatis K."/>
            <person name="Sun H."/>
            <person name="Hudson M.E."/>
            <person name="Chen W."/>
            <person name="Deciu C."/>
            <person name="Hutchison D."/>
            <person name="Eads J.R."/>
            <person name="Anderson A."/>
            <person name="Fernandes F."/>
            <person name="Szeto E."/>
            <person name="Lapidus A."/>
            <person name="Kyrpides N.C."/>
            <person name="Saier M.H.Jr."/>
            <person name="Richardson P.M."/>
            <person name="Rachel R."/>
            <person name="Huber H."/>
            <person name="Eisen J.A."/>
            <person name="Koonin E.V."/>
            <person name="Keller M."/>
            <person name="Stetter K.O."/>
        </authorList>
    </citation>
    <scope>NUCLEOTIDE SEQUENCE [LARGE SCALE GENOMIC DNA]</scope>
    <source>
        <strain evidence="5">KIN4/I / DSM 18386 / JCM 14125</strain>
    </source>
</reference>
<dbReference type="eggNOG" id="arCOG02643">
    <property type="taxonomic scope" value="Archaea"/>
</dbReference>
<keyword evidence="1 2" id="KW-0238">DNA-binding</keyword>
<sequence length="181" mass="20715">MSESPDTRAKILQAAREVFAEQGFQKGSIESIARRVGVSKTLVFWYFKNKENLVSEVIKTVSPSRIVEECLKRKLKGHEMIDCLVDKYYDFLRNDINVKLTFHLLDLATLDPKYREMYETFCEVDLKSIVKLITCNEGLGPLLDAFARALHGSLLCNVSSGTPKEYTKEVIKSLFSKYMKC</sequence>
<gene>
    <name evidence="4" type="ordered locus">Igni_1364</name>
</gene>
<dbReference type="GeneID" id="5562385"/>
<dbReference type="EMBL" id="CP000816">
    <property type="protein sequence ID" value="ABU82540.1"/>
    <property type="molecule type" value="Genomic_DNA"/>
</dbReference>
<evidence type="ECO:0000313" key="5">
    <source>
        <dbReference type="Proteomes" id="UP000000262"/>
    </source>
</evidence>
<evidence type="ECO:0000313" key="4">
    <source>
        <dbReference type="EMBL" id="ABU82540.1"/>
    </source>
</evidence>
<accession>A8AC88</accession>
<name>A8AC88_IGNH4</name>
<feature type="DNA-binding region" description="H-T-H motif" evidence="2">
    <location>
        <begin position="28"/>
        <end position="47"/>
    </location>
</feature>
<dbReference type="OrthoDB" id="135877at2157"/>
<dbReference type="Gene3D" id="1.10.357.10">
    <property type="entry name" value="Tetracycline Repressor, domain 2"/>
    <property type="match status" value="1"/>
</dbReference>
<evidence type="ECO:0000256" key="2">
    <source>
        <dbReference type="PROSITE-ProRule" id="PRU00335"/>
    </source>
</evidence>
<dbReference type="SUPFAM" id="SSF46689">
    <property type="entry name" value="Homeodomain-like"/>
    <property type="match status" value="1"/>
</dbReference>
<dbReference type="GO" id="GO:0003677">
    <property type="term" value="F:DNA binding"/>
    <property type="evidence" value="ECO:0007669"/>
    <property type="project" value="UniProtKB-UniRule"/>
</dbReference>
<proteinExistence type="predicted"/>
<dbReference type="PANTHER" id="PTHR30328">
    <property type="entry name" value="TRANSCRIPTIONAL REPRESSOR"/>
    <property type="match status" value="1"/>
</dbReference>